<protein>
    <recommendedName>
        <fullName evidence="2">Radical SAM core domain-containing protein</fullName>
    </recommendedName>
</protein>
<reference evidence="1" key="1">
    <citation type="journal article" date="2014" name="Front. Microbiol.">
        <title>High frequency of phylogenetically diverse reductive dehalogenase-homologous genes in deep subseafloor sedimentary metagenomes.</title>
        <authorList>
            <person name="Kawai M."/>
            <person name="Futagami T."/>
            <person name="Toyoda A."/>
            <person name="Takaki Y."/>
            <person name="Nishi S."/>
            <person name="Hori S."/>
            <person name="Arai W."/>
            <person name="Tsubouchi T."/>
            <person name="Morono Y."/>
            <person name="Uchiyama I."/>
            <person name="Ito T."/>
            <person name="Fujiyama A."/>
            <person name="Inagaki F."/>
            <person name="Takami H."/>
        </authorList>
    </citation>
    <scope>NUCLEOTIDE SEQUENCE</scope>
    <source>
        <strain evidence="1">Expedition CK06-06</strain>
    </source>
</reference>
<feature type="non-terminal residue" evidence="1">
    <location>
        <position position="1"/>
    </location>
</feature>
<dbReference type="EMBL" id="BARW01007019">
    <property type="protein sequence ID" value="GAI83755.1"/>
    <property type="molecule type" value="Genomic_DNA"/>
</dbReference>
<organism evidence="1">
    <name type="scientific">marine sediment metagenome</name>
    <dbReference type="NCBI Taxonomy" id="412755"/>
    <lineage>
        <taxon>unclassified sequences</taxon>
        <taxon>metagenomes</taxon>
        <taxon>ecological metagenomes</taxon>
    </lineage>
</organism>
<dbReference type="InterPro" id="IPR013785">
    <property type="entry name" value="Aldolase_TIM"/>
</dbReference>
<dbReference type="AlphaFoldDB" id="X1T862"/>
<comment type="caution">
    <text evidence="1">The sequence shown here is derived from an EMBL/GenBank/DDBJ whole genome shotgun (WGS) entry which is preliminary data.</text>
</comment>
<sequence length="275" mass="30787">VDDLQSGVYISRMKKIYGDGLTTLGFWGTEPTLTLDVIAPLLPEIASTFPKLKDISFSTSMIDYKPITKFAQAMTKTGLKLSVQVSLDGPTFITDGNRFKGAAKIIPDNFFKLVSSLQDSETNVNFHWKATLTADNIKEMIDSPAKIDEYYDFFNGLNARFDAENHNENISLQKGSCIPTLAVPGKYTSNDGKDFAQFLRLVKEKGRETIYTHRMMKLVNFENELGTKKRMFTCSGGDSDRGIGHSCHICHRTFSLDDDRVVNAIMKQGGIYYAK</sequence>
<name>X1T862_9ZZZZ</name>
<evidence type="ECO:0000313" key="1">
    <source>
        <dbReference type="EMBL" id="GAI83755.1"/>
    </source>
</evidence>
<accession>X1T862</accession>
<evidence type="ECO:0008006" key="2">
    <source>
        <dbReference type="Google" id="ProtNLM"/>
    </source>
</evidence>
<dbReference type="Gene3D" id="3.20.20.70">
    <property type="entry name" value="Aldolase class I"/>
    <property type="match status" value="1"/>
</dbReference>
<gene>
    <name evidence="1" type="ORF">S12H4_14693</name>
</gene>
<proteinExistence type="predicted"/>